<accession>A0A0C9YWU2</accession>
<name>A0A0C9YWU2_9AGAM</name>
<organism evidence="1 2">
    <name type="scientific">Pisolithus microcarpus 441</name>
    <dbReference type="NCBI Taxonomy" id="765257"/>
    <lineage>
        <taxon>Eukaryota</taxon>
        <taxon>Fungi</taxon>
        <taxon>Dikarya</taxon>
        <taxon>Basidiomycota</taxon>
        <taxon>Agaricomycotina</taxon>
        <taxon>Agaricomycetes</taxon>
        <taxon>Agaricomycetidae</taxon>
        <taxon>Boletales</taxon>
        <taxon>Sclerodermatineae</taxon>
        <taxon>Pisolithaceae</taxon>
        <taxon>Pisolithus</taxon>
    </lineage>
</organism>
<reference evidence="2" key="2">
    <citation type="submission" date="2015-01" db="EMBL/GenBank/DDBJ databases">
        <title>Evolutionary Origins and Diversification of the Mycorrhizal Mutualists.</title>
        <authorList>
            <consortium name="DOE Joint Genome Institute"/>
            <consortium name="Mycorrhizal Genomics Consortium"/>
            <person name="Kohler A."/>
            <person name="Kuo A."/>
            <person name="Nagy L.G."/>
            <person name="Floudas D."/>
            <person name="Copeland A."/>
            <person name="Barry K.W."/>
            <person name="Cichocki N."/>
            <person name="Veneault-Fourrey C."/>
            <person name="LaButti K."/>
            <person name="Lindquist E.A."/>
            <person name="Lipzen A."/>
            <person name="Lundell T."/>
            <person name="Morin E."/>
            <person name="Murat C."/>
            <person name="Riley R."/>
            <person name="Ohm R."/>
            <person name="Sun H."/>
            <person name="Tunlid A."/>
            <person name="Henrissat B."/>
            <person name="Grigoriev I.V."/>
            <person name="Hibbett D.S."/>
            <person name="Martin F."/>
        </authorList>
    </citation>
    <scope>NUCLEOTIDE SEQUENCE [LARGE SCALE GENOMIC DNA]</scope>
    <source>
        <strain evidence="2">441</strain>
    </source>
</reference>
<gene>
    <name evidence="1" type="ORF">PISMIDRAFT_687784</name>
</gene>
<keyword evidence="2" id="KW-1185">Reference proteome</keyword>
<dbReference type="AlphaFoldDB" id="A0A0C9YWU2"/>
<protein>
    <submittedName>
        <fullName evidence="1">Uncharacterized protein</fullName>
    </submittedName>
</protein>
<evidence type="ECO:0000313" key="2">
    <source>
        <dbReference type="Proteomes" id="UP000054018"/>
    </source>
</evidence>
<proteinExistence type="predicted"/>
<dbReference type="EMBL" id="KN833929">
    <property type="protein sequence ID" value="KIK14647.1"/>
    <property type="molecule type" value="Genomic_DNA"/>
</dbReference>
<dbReference type="HOGENOM" id="CLU_2574763_0_0_1"/>
<dbReference type="Proteomes" id="UP000054018">
    <property type="component" value="Unassembled WGS sequence"/>
</dbReference>
<sequence>MNSQYARAFQSRNRERCYNIPANTFRSQETSCRFFLLEGRVNYFGAIQWRGCPQHGAIDALVVLAVSAVDRVVLERKYDIE</sequence>
<reference evidence="1 2" key="1">
    <citation type="submission" date="2014-04" db="EMBL/GenBank/DDBJ databases">
        <authorList>
            <consortium name="DOE Joint Genome Institute"/>
            <person name="Kuo A."/>
            <person name="Kohler A."/>
            <person name="Costa M.D."/>
            <person name="Nagy L.G."/>
            <person name="Floudas D."/>
            <person name="Copeland A."/>
            <person name="Barry K.W."/>
            <person name="Cichocki N."/>
            <person name="Veneault-Fourrey C."/>
            <person name="LaButti K."/>
            <person name="Lindquist E.A."/>
            <person name="Lipzen A."/>
            <person name="Lundell T."/>
            <person name="Morin E."/>
            <person name="Murat C."/>
            <person name="Sun H."/>
            <person name="Tunlid A."/>
            <person name="Henrissat B."/>
            <person name="Grigoriev I.V."/>
            <person name="Hibbett D.S."/>
            <person name="Martin F."/>
            <person name="Nordberg H.P."/>
            <person name="Cantor M.N."/>
            <person name="Hua S.X."/>
        </authorList>
    </citation>
    <scope>NUCLEOTIDE SEQUENCE [LARGE SCALE GENOMIC DNA]</scope>
    <source>
        <strain evidence="1 2">441</strain>
    </source>
</reference>
<evidence type="ECO:0000313" key="1">
    <source>
        <dbReference type="EMBL" id="KIK14647.1"/>
    </source>
</evidence>